<evidence type="ECO:0000256" key="2">
    <source>
        <dbReference type="ARBA" id="ARBA00009009"/>
    </source>
</evidence>
<dbReference type="HOGENOM" id="CLU_031960_9_0_0"/>
<dbReference type="GO" id="GO:0046677">
    <property type="term" value="P:response to antibiotic"/>
    <property type="evidence" value="ECO:0007669"/>
    <property type="project" value="InterPro"/>
</dbReference>
<gene>
    <name evidence="5" type="ordered locus">Sinac_0489</name>
</gene>
<proteinExistence type="inferred from homology"/>
<evidence type="ECO:0000313" key="5">
    <source>
        <dbReference type="EMBL" id="AGA24924.1"/>
    </source>
</evidence>
<dbReference type="EC" id="3.5.2.6" evidence="3"/>
<comment type="similarity">
    <text evidence="2">Belongs to the class-A beta-lactamase family.</text>
</comment>
<dbReference type="Proteomes" id="UP000010798">
    <property type="component" value="Chromosome"/>
</dbReference>
<dbReference type="OrthoDB" id="9775096at2"/>
<evidence type="ECO:0000259" key="4">
    <source>
        <dbReference type="Pfam" id="PF13354"/>
    </source>
</evidence>
<dbReference type="GO" id="GO:0008800">
    <property type="term" value="F:beta-lactamase activity"/>
    <property type="evidence" value="ECO:0007669"/>
    <property type="project" value="UniProtKB-EC"/>
</dbReference>
<sequence length="329" mass="36370">MRPCRFSHLVSAILHLMPAHHDMKGRWRVAGLFLGCFWFALMSPHRVPGAEPGQSPKLEELERTIRTLVEGAGDVAVAYCRLSDGEQVFIKGDERFHPASTMKVPVMMEVFRQAEEGTLALDGRIRLKNEFESIADGSRYSLNVADDSETTLYRHLGDERTVRDLVRLMITESSNLATNLLIERVTAARVSELMKSMGAGDVRVLRGVEDNRAFQRGLNNETTARGLATIFRQLAARRVVSAKASEEMLAILRDQKFNEGIPAGLPAGVPVAHKTGWITAISHDAAIVEPGGRSPYVLIVLTRGIKDPAKAHELIARVSRAVYEHTLGQ</sequence>
<accession>L0D6A5</accession>
<dbReference type="Pfam" id="PF13354">
    <property type="entry name" value="Beta-lactamase2"/>
    <property type="match status" value="1"/>
</dbReference>
<dbReference type="eggNOG" id="COG2367">
    <property type="taxonomic scope" value="Bacteria"/>
</dbReference>
<dbReference type="SUPFAM" id="SSF56601">
    <property type="entry name" value="beta-lactamase/transpeptidase-like"/>
    <property type="match status" value="1"/>
</dbReference>
<dbReference type="KEGG" id="saci:Sinac_0489"/>
<dbReference type="InterPro" id="IPR045155">
    <property type="entry name" value="Beta-lactam_cat"/>
</dbReference>
<dbReference type="EMBL" id="CP003364">
    <property type="protein sequence ID" value="AGA24924.1"/>
    <property type="molecule type" value="Genomic_DNA"/>
</dbReference>
<evidence type="ECO:0000313" key="6">
    <source>
        <dbReference type="Proteomes" id="UP000010798"/>
    </source>
</evidence>
<protein>
    <recommendedName>
        <fullName evidence="3">beta-lactamase</fullName>
        <ecNumber evidence="3">3.5.2.6</ecNumber>
    </recommendedName>
</protein>
<evidence type="ECO:0000256" key="3">
    <source>
        <dbReference type="ARBA" id="ARBA00012865"/>
    </source>
</evidence>
<dbReference type="Gene3D" id="3.40.710.10">
    <property type="entry name" value="DD-peptidase/beta-lactamase superfamily"/>
    <property type="match status" value="1"/>
</dbReference>
<dbReference type="AlphaFoldDB" id="L0D6A5"/>
<comment type="catalytic activity">
    <reaction evidence="1">
        <text>a beta-lactam + H2O = a substituted beta-amino acid</text>
        <dbReference type="Rhea" id="RHEA:20401"/>
        <dbReference type="ChEBI" id="CHEBI:15377"/>
        <dbReference type="ChEBI" id="CHEBI:35627"/>
        <dbReference type="ChEBI" id="CHEBI:140347"/>
        <dbReference type="EC" id="3.5.2.6"/>
    </reaction>
</comment>
<dbReference type="RefSeq" id="WP_015244109.1">
    <property type="nucleotide sequence ID" value="NC_019892.1"/>
</dbReference>
<feature type="domain" description="Beta-lactamase class A catalytic" evidence="4">
    <location>
        <begin position="77"/>
        <end position="302"/>
    </location>
</feature>
<reference evidence="5 6" key="1">
    <citation type="submission" date="2012-02" db="EMBL/GenBank/DDBJ databases">
        <title>Complete sequence of chromosome of Singulisphaera acidiphila DSM 18658.</title>
        <authorList>
            <consortium name="US DOE Joint Genome Institute (JGI-PGF)"/>
            <person name="Lucas S."/>
            <person name="Copeland A."/>
            <person name="Lapidus A."/>
            <person name="Glavina del Rio T."/>
            <person name="Dalin E."/>
            <person name="Tice H."/>
            <person name="Bruce D."/>
            <person name="Goodwin L."/>
            <person name="Pitluck S."/>
            <person name="Peters L."/>
            <person name="Ovchinnikova G."/>
            <person name="Chertkov O."/>
            <person name="Kyrpides N."/>
            <person name="Mavromatis K."/>
            <person name="Ivanova N."/>
            <person name="Brettin T."/>
            <person name="Detter J.C."/>
            <person name="Han C."/>
            <person name="Larimer F."/>
            <person name="Land M."/>
            <person name="Hauser L."/>
            <person name="Markowitz V."/>
            <person name="Cheng J.-F."/>
            <person name="Hugenholtz P."/>
            <person name="Woyke T."/>
            <person name="Wu D."/>
            <person name="Tindall B."/>
            <person name="Pomrenke H."/>
            <person name="Brambilla E."/>
            <person name="Klenk H.-P."/>
            <person name="Eisen J.A."/>
        </authorList>
    </citation>
    <scope>NUCLEOTIDE SEQUENCE [LARGE SCALE GENOMIC DNA]</scope>
    <source>
        <strain evidence="6">ATCC BAA-1392 / DSM 18658 / VKM B-2454 / MOB10</strain>
    </source>
</reference>
<evidence type="ECO:0000256" key="1">
    <source>
        <dbReference type="ARBA" id="ARBA00001526"/>
    </source>
</evidence>
<dbReference type="PANTHER" id="PTHR35333:SF3">
    <property type="entry name" value="BETA-LACTAMASE-TYPE TRANSPEPTIDASE FOLD CONTAINING PROTEIN"/>
    <property type="match status" value="1"/>
</dbReference>
<dbReference type="InterPro" id="IPR000871">
    <property type="entry name" value="Beta-lactam_class-A"/>
</dbReference>
<dbReference type="STRING" id="886293.Sinac_0489"/>
<organism evidence="5 6">
    <name type="scientific">Singulisphaera acidiphila (strain ATCC BAA-1392 / DSM 18658 / VKM B-2454 / MOB10)</name>
    <dbReference type="NCBI Taxonomy" id="886293"/>
    <lineage>
        <taxon>Bacteria</taxon>
        <taxon>Pseudomonadati</taxon>
        <taxon>Planctomycetota</taxon>
        <taxon>Planctomycetia</taxon>
        <taxon>Isosphaerales</taxon>
        <taxon>Isosphaeraceae</taxon>
        <taxon>Singulisphaera</taxon>
    </lineage>
</organism>
<keyword evidence="6" id="KW-1185">Reference proteome</keyword>
<dbReference type="InterPro" id="IPR012338">
    <property type="entry name" value="Beta-lactam/transpept-like"/>
</dbReference>
<dbReference type="PRINTS" id="PR00118">
    <property type="entry name" value="BLACTAMASEA"/>
</dbReference>
<name>L0D6A5_SINAD</name>
<dbReference type="GO" id="GO:0030655">
    <property type="term" value="P:beta-lactam antibiotic catabolic process"/>
    <property type="evidence" value="ECO:0007669"/>
    <property type="project" value="InterPro"/>
</dbReference>
<dbReference type="PANTHER" id="PTHR35333">
    <property type="entry name" value="BETA-LACTAMASE"/>
    <property type="match status" value="1"/>
</dbReference>